<reference evidence="1 2" key="1">
    <citation type="journal article" date="2012" name="Genome Biol.">
        <title>Genome and low-iron response of an oceanic diatom adapted to chronic iron limitation.</title>
        <authorList>
            <person name="Lommer M."/>
            <person name="Specht M."/>
            <person name="Roy A.S."/>
            <person name="Kraemer L."/>
            <person name="Andreson R."/>
            <person name="Gutowska M.A."/>
            <person name="Wolf J."/>
            <person name="Bergner S.V."/>
            <person name="Schilhabel M.B."/>
            <person name="Klostermeier U.C."/>
            <person name="Beiko R.G."/>
            <person name="Rosenstiel P."/>
            <person name="Hippler M."/>
            <person name="Laroche J."/>
        </authorList>
    </citation>
    <scope>NUCLEOTIDE SEQUENCE [LARGE SCALE GENOMIC DNA]</scope>
    <source>
        <strain evidence="1 2">CCMP1005</strain>
    </source>
</reference>
<feature type="non-terminal residue" evidence="1">
    <location>
        <position position="313"/>
    </location>
</feature>
<organism evidence="1 2">
    <name type="scientific">Thalassiosira oceanica</name>
    <name type="common">Marine diatom</name>
    <dbReference type="NCBI Taxonomy" id="159749"/>
    <lineage>
        <taxon>Eukaryota</taxon>
        <taxon>Sar</taxon>
        <taxon>Stramenopiles</taxon>
        <taxon>Ochrophyta</taxon>
        <taxon>Bacillariophyta</taxon>
        <taxon>Coscinodiscophyceae</taxon>
        <taxon>Thalassiosirophycidae</taxon>
        <taxon>Thalassiosirales</taxon>
        <taxon>Thalassiosiraceae</taxon>
        <taxon>Thalassiosira</taxon>
    </lineage>
</organism>
<dbReference type="Proteomes" id="UP000266841">
    <property type="component" value="Unassembled WGS sequence"/>
</dbReference>
<gene>
    <name evidence="1" type="ORF">THAOC_23203</name>
</gene>
<accession>K0RSP1</accession>
<evidence type="ECO:0000313" key="1">
    <source>
        <dbReference type="EMBL" id="EJK56828.1"/>
    </source>
</evidence>
<protein>
    <submittedName>
        <fullName evidence="1">Uncharacterized protein</fullName>
    </submittedName>
</protein>
<comment type="caution">
    <text evidence="1">The sequence shown here is derived from an EMBL/GenBank/DDBJ whole genome shotgun (WGS) entry which is preliminary data.</text>
</comment>
<dbReference type="AlphaFoldDB" id="K0RSP1"/>
<dbReference type="EMBL" id="AGNL01030379">
    <property type="protein sequence ID" value="EJK56828.1"/>
    <property type="molecule type" value="Genomic_DNA"/>
</dbReference>
<proteinExistence type="predicted"/>
<name>K0RSP1_THAOC</name>
<keyword evidence="2" id="KW-1185">Reference proteome</keyword>
<sequence length="313" mass="34971">MKTQLAPSLDVTQILVQELKGAGHSAEVIDVLEARGFLLEAADELTKVAAKGQARISNVRRTNAMKAKYIELAMLTDQLNIEVLRKTMSEKTENLDIDSKCSLAISKSSFSGDFAVLDCAGSTMWQCRALLKQLSQESTEDLLLSSLPGESPLRTNLQRFKLADDVKEVALSLASASHGALDELAIRPIESYFDLTRREMRNDVLETRPVTNSHLREVLLAEQCQLPLASGLQKGFVQLVNRQKMHEILANFVLRQVYSARKKVGEMLDVYLQDISCHYDLDKYIDCLQIRLLGLRELGDLLKEVPPDARNGQ</sequence>
<evidence type="ECO:0000313" key="2">
    <source>
        <dbReference type="Proteomes" id="UP000266841"/>
    </source>
</evidence>